<feature type="transmembrane region" description="Helical" evidence="8">
    <location>
        <begin position="212"/>
        <end position="230"/>
    </location>
</feature>
<keyword evidence="6 8" id="KW-1133">Transmembrane helix</keyword>
<sequence>MNKLIGSQPRHSKLLSTVLLGLVVVHVLLLSRLADRYSPTVDEVAHLPAGLAIWNDADFSLYRVNPPLVRTVAAMPVFFVPHEEDWSRYKKDSQTRLEWAMGRQFVAANGVDSQRLFKFARWACLPFSVIGLLVCYFWGTQIHSQMVGCIAAGLWCFSPNLLGHGSLITPDVAATSLGLLAAWRFSEWIENSSLLNAFWAGTSLGLAMLTKLTWVFLPTLWIVLAFMNWVRYRQIRSLQSDFIHLGLIVLLGLNLLNLGYLYNGSFTLLGEYDFYSNPLSGTPRIPGENLPANRFQDSWVGKIPVPFPKDYVTGIDLQKVDFEQGKWSYLRGEVKAPGGWYHYYLIGLLVKVPAATLLLFLAGLIACWRDESIRSSTMRLLPLILSAIVLFVVASLQTKMNRHVRYVFPILPAIYLIGAMAGVRWPKAAITAVAMTAISSLACYPHSLSYFNEFIGGPQNGHRYLIDSNLDWGQDMPLVKDWIDQWEDEHPVWLVWPGDVSSEHFGVNAKLSPGGELPAGWHIVSRSERHHASGRYRAYDQLIPVDQISNTYDVYLVQPTKKKP</sequence>
<evidence type="ECO:0000259" key="9">
    <source>
        <dbReference type="Pfam" id="PF13231"/>
    </source>
</evidence>
<keyword evidence="11" id="KW-1185">Reference proteome</keyword>
<proteinExistence type="predicted"/>
<evidence type="ECO:0000256" key="1">
    <source>
        <dbReference type="ARBA" id="ARBA00004651"/>
    </source>
</evidence>
<dbReference type="KEGG" id="tpol:Mal48_07920"/>
<dbReference type="GO" id="GO:0009103">
    <property type="term" value="P:lipopolysaccharide biosynthetic process"/>
    <property type="evidence" value="ECO:0007669"/>
    <property type="project" value="UniProtKB-ARBA"/>
</dbReference>
<feature type="domain" description="Glycosyltransferase RgtA/B/C/D-like" evidence="9">
    <location>
        <begin position="120"/>
        <end position="251"/>
    </location>
</feature>
<dbReference type="InterPro" id="IPR050297">
    <property type="entry name" value="LipidA_mod_glycosyltrf_83"/>
</dbReference>
<evidence type="ECO:0000256" key="7">
    <source>
        <dbReference type="ARBA" id="ARBA00023136"/>
    </source>
</evidence>
<keyword evidence="2" id="KW-1003">Cell membrane</keyword>
<feature type="transmembrane region" description="Helical" evidence="8">
    <location>
        <begin position="12"/>
        <end position="30"/>
    </location>
</feature>
<dbReference type="EMBL" id="CP036267">
    <property type="protein sequence ID" value="QDT31558.1"/>
    <property type="molecule type" value="Genomic_DNA"/>
</dbReference>
<evidence type="ECO:0000256" key="4">
    <source>
        <dbReference type="ARBA" id="ARBA00022679"/>
    </source>
</evidence>
<keyword evidence="5 8" id="KW-0812">Transmembrane</keyword>
<dbReference type="PANTHER" id="PTHR33908:SF11">
    <property type="entry name" value="MEMBRANE PROTEIN"/>
    <property type="match status" value="1"/>
</dbReference>
<evidence type="ECO:0000256" key="3">
    <source>
        <dbReference type="ARBA" id="ARBA00022676"/>
    </source>
</evidence>
<evidence type="ECO:0000313" key="11">
    <source>
        <dbReference type="Proteomes" id="UP000315724"/>
    </source>
</evidence>
<dbReference type="GO" id="GO:0005886">
    <property type="term" value="C:plasma membrane"/>
    <property type="evidence" value="ECO:0007669"/>
    <property type="project" value="UniProtKB-SubCell"/>
</dbReference>
<dbReference type="PANTHER" id="PTHR33908">
    <property type="entry name" value="MANNOSYLTRANSFERASE YKCB-RELATED"/>
    <property type="match status" value="1"/>
</dbReference>
<organism evidence="10 11">
    <name type="scientific">Thalassoglobus polymorphus</name>
    <dbReference type="NCBI Taxonomy" id="2527994"/>
    <lineage>
        <taxon>Bacteria</taxon>
        <taxon>Pseudomonadati</taxon>
        <taxon>Planctomycetota</taxon>
        <taxon>Planctomycetia</taxon>
        <taxon>Planctomycetales</taxon>
        <taxon>Planctomycetaceae</taxon>
        <taxon>Thalassoglobus</taxon>
    </lineage>
</organism>
<name>A0A517QIX6_9PLAN</name>
<keyword evidence="4" id="KW-0808">Transferase</keyword>
<dbReference type="InterPro" id="IPR038731">
    <property type="entry name" value="RgtA/B/C-like"/>
</dbReference>
<evidence type="ECO:0000256" key="2">
    <source>
        <dbReference type="ARBA" id="ARBA00022475"/>
    </source>
</evidence>
<keyword evidence="3" id="KW-0328">Glycosyltransferase</keyword>
<feature type="transmembrane region" description="Helical" evidence="8">
    <location>
        <begin position="380"/>
        <end position="400"/>
    </location>
</feature>
<dbReference type="Proteomes" id="UP000315724">
    <property type="component" value="Chromosome"/>
</dbReference>
<feature type="transmembrane region" description="Helical" evidence="8">
    <location>
        <begin position="341"/>
        <end position="368"/>
    </location>
</feature>
<evidence type="ECO:0000256" key="6">
    <source>
        <dbReference type="ARBA" id="ARBA00022989"/>
    </source>
</evidence>
<evidence type="ECO:0000256" key="5">
    <source>
        <dbReference type="ARBA" id="ARBA00022692"/>
    </source>
</evidence>
<dbReference type="OrthoDB" id="224989at2"/>
<protein>
    <recommendedName>
        <fullName evidence="9">Glycosyltransferase RgtA/B/C/D-like domain-containing protein</fullName>
    </recommendedName>
</protein>
<evidence type="ECO:0000313" key="10">
    <source>
        <dbReference type="EMBL" id="QDT31558.1"/>
    </source>
</evidence>
<keyword evidence="7 8" id="KW-0472">Membrane</keyword>
<comment type="subcellular location">
    <subcellularLocation>
        <location evidence="1">Cell membrane</location>
        <topology evidence="1">Multi-pass membrane protein</topology>
    </subcellularLocation>
</comment>
<evidence type="ECO:0000256" key="8">
    <source>
        <dbReference type="SAM" id="Phobius"/>
    </source>
</evidence>
<accession>A0A517QIX6</accession>
<feature type="transmembrane region" description="Helical" evidence="8">
    <location>
        <begin position="242"/>
        <end position="262"/>
    </location>
</feature>
<dbReference type="Pfam" id="PF13231">
    <property type="entry name" value="PMT_2"/>
    <property type="match status" value="1"/>
</dbReference>
<feature type="transmembrane region" description="Helical" evidence="8">
    <location>
        <begin position="119"/>
        <end position="139"/>
    </location>
</feature>
<dbReference type="AlphaFoldDB" id="A0A517QIX6"/>
<dbReference type="GO" id="GO:0016763">
    <property type="term" value="F:pentosyltransferase activity"/>
    <property type="evidence" value="ECO:0007669"/>
    <property type="project" value="TreeGrafter"/>
</dbReference>
<dbReference type="RefSeq" id="WP_145196227.1">
    <property type="nucleotide sequence ID" value="NZ_CP036267.1"/>
</dbReference>
<feature type="transmembrane region" description="Helical" evidence="8">
    <location>
        <begin position="406"/>
        <end position="425"/>
    </location>
</feature>
<reference evidence="10 11" key="1">
    <citation type="submission" date="2019-02" db="EMBL/GenBank/DDBJ databases">
        <title>Deep-cultivation of Planctomycetes and their phenomic and genomic characterization uncovers novel biology.</title>
        <authorList>
            <person name="Wiegand S."/>
            <person name="Jogler M."/>
            <person name="Boedeker C."/>
            <person name="Pinto D."/>
            <person name="Vollmers J."/>
            <person name="Rivas-Marin E."/>
            <person name="Kohn T."/>
            <person name="Peeters S.H."/>
            <person name="Heuer A."/>
            <person name="Rast P."/>
            <person name="Oberbeckmann S."/>
            <person name="Bunk B."/>
            <person name="Jeske O."/>
            <person name="Meyerdierks A."/>
            <person name="Storesund J.E."/>
            <person name="Kallscheuer N."/>
            <person name="Luecker S."/>
            <person name="Lage O.M."/>
            <person name="Pohl T."/>
            <person name="Merkel B.J."/>
            <person name="Hornburger P."/>
            <person name="Mueller R.-W."/>
            <person name="Bruemmer F."/>
            <person name="Labrenz M."/>
            <person name="Spormann A.M."/>
            <person name="Op den Camp H."/>
            <person name="Overmann J."/>
            <person name="Amann R."/>
            <person name="Jetten M.S.M."/>
            <person name="Mascher T."/>
            <person name="Medema M.H."/>
            <person name="Devos D.P."/>
            <person name="Kaster A.-K."/>
            <person name="Ovreas L."/>
            <person name="Rohde M."/>
            <person name="Galperin M.Y."/>
            <person name="Jogler C."/>
        </authorList>
    </citation>
    <scope>NUCLEOTIDE SEQUENCE [LARGE SCALE GENOMIC DNA]</scope>
    <source>
        <strain evidence="10 11">Mal48</strain>
    </source>
</reference>
<gene>
    <name evidence="10" type="ORF">Mal48_07920</name>
</gene>